<dbReference type="EMBL" id="BMFS01000010">
    <property type="protein sequence ID" value="GGH05240.1"/>
    <property type="molecule type" value="Genomic_DNA"/>
</dbReference>
<keyword evidence="4" id="KW-1185">Reference proteome</keyword>
<evidence type="ECO:0000256" key="2">
    <source>
        <dbReference type="RuleBase" id="RU368102"/>
    </source>
</evidence>
<sequence length="155" mass="17401">MTGAPTGKPGQVAPQPNKTVSQVLGEITWLLTQSPIHKQLFIGDLEWFVMPAVLLEQFRIFNGPQHPAAFALWARISEDTEQRLKDGGYKLRPDEWRGGDRPWIIEVVAPFGGHEEILQDVAQHIFPGETFKYHRVNETGQREVAEHVPGSPTAN</sequence>
<comment type="function">
    <text evidence="2">Involved in fatty acylation of protoxin at internal lysine residues, thereby converting it to the active toxin.</text>
</comment>
<reference evidence="4" key="1">
    <citation type="journal article" date="2019" name="Int. J. Syst. Evol. Microbiol.">
        <title>The Global Catalogue of Microorganisms (GCM) 10K type strain sequencing project: providing services to taxonomists for standard genome sequencing and annotation.</title>
        <authorList>
            <consortium name="The Broad Institute Genomics Platform"/>
            <consortium name="The Broad Institute Genome Sequencing Center for Infectious Disease"/>
            <person name="Wu L."/>
            <person name="Ma J."/>
        </authorList>
    </citation>
    <scope>NUCLEOTIDE SEQUENCE [LARGE SCALE GENOMIC DNA]</scope>
    <source>
        <strain evidence="4">CGMCC 1.12766</strain>
    </source>
</reference>
<dbReference type="InterPro" id="IPR003996">
    <property type="entry name" value="RTX_toxin-activating_protC_bac"/>
</dbReference>
<comment type="subcellular location">
    <subcellularLocation>
        <location evidence="2">Cytoplasm</location>
    </subcellularLocation>
</comment>
<accession>A0ABQ1XWA3</accession>
<dbReference type="Proteomes" id="UP000648722">
    <property type="component" value="Unassembled WGS sequence"/>
</dbReference>
<keyword evidence="2" id="KW-0012">Acyltransferase</keyword>
<gene>
    <name evidence="3" type="ORF">GCM10007420_22140</name>
</gene>
<evidence type="ECO:0000313" key="3">
    <source>
        <dbReference type="EMBL" id="GGH05240.1"/>
    </source>
</evidence>
<keyword evidence="2" id="KW-0963">Cytoplasm</keyword>
<dbReference type="RefSeq" id="WP_188452650.1">
    <property type="nucleotide sequence ID" value="NZ_BMFS01000010.1"/>
</dbReference>
<proteinExistence type="inferred from homology"/>
<keyword evidence="2" id="KW-0204">Cytolysis</keyword>
<dbReference type="PRINTS" id="PR01489">
    <property type="entry name" value="RTXTOXINC"/>
</dbReference>
<dbReference type="Pfam" id="PF02794">
    <property type="entry name" value="HlyC"/>
    <property type="match status" value="1"/>
</dbReference>
<name>A0ABQ1XWA3_9PROT</name>
<evidence type="ECO:0000313" key="4">
    <source>
        <dbReference type="Proteomes" id="UP000648722"/>
    </source>
</evidence>
<comment type="similarity">
    <text evidence="1 2">Belongs to the RTX toxin acyltransferase family.</text>
</comment>
<comment type="caution">
    <text evidence="3">The sequence shown here is derived from an EMBL/GenBank/DDBJ whole genome shotgun (WGS) entry which is preliminary data.</text>
</comment>
<keyword evidence="2" id="KW-0808">Transferase</keyword>
<dbReference type="EC" id="2.3.1.-" evidence="2"/>
<protein>
    <recommendedName>
        <fullName evidence="2">RTX toxin-activating lysine-acyltransferase</fullName>
        <ecNumber evidence="2">2.3.1.-</ecNumber>
    </recommendedName>
</protein>
<evidence type="ECO:0000256" key="1">
    <source>
        <dbReference type="ARBA" id="ARBA00005686"/>
    </source>
</evidence>
<organism evidence="3 4">
    <name type="scientific">Glycocaulis albus</name>
    <dbReference type="NCBI Taxonomy" id="1382801"/>
    <lineage>
        <taxon>Bacteria</taxon>
        <taxon>Pseudomonadati</taxon>
        <taxon>Pseudomonadota</taxon>
        <taxon>Alphaproteobacteria</taxon>
        <taxon>Maricaulales</taxon>
        <taxon>Maricaulaceae</taxon>
        <taxon>Glycocaulis</taxon>
    </lineage>
</organism>